<dbReference type="GeneID" id="65403655"/>
<accession>A0A562JTI4</accession>
<dbReference type="SUPFAM" id="SSF55729">
    <property type="entry name" value="Acyl-CoA N-acyltransferases (Nat)"/>
    <property type="match status" value="1"/>
</dbReference>
<evidence type="ECO:0000313" key="2">
    <source>
        <dbReference type="EMBL" id="TWH86451.1"/>
    </source>
</evidence>
<evidence type="ECO:0000259" key="1">
    <source>
        <dbReference type="PROSITE" id="PS51186"/>
    </source>
</evidence>
<feature type="domain" description="N-acetyltransferase" evidence="1">
    <location>
        <begin position="3"/>
        <end position="146"/>
    </location>
</feature>
<reference evidence="2 3" key="1">
    <citation type="journal article" date="2015" name="Stand. Genomic Sci.">
        <title>Genomic Encyclopedia of Bacterial and Archaeal Type Strains, Phase III: the genomes of soil and plant-associated and newly described type strains.</title>
        <authorList>
            <person name="Whitman W.B."/>
            <person name="Woyke T."/>
            <person name="Klenk H.P."/>
            <person name="Zhou Y."/>
            <person name="Lilburn T.G."/>
            <person name="Beck B.J."/>
            <person name="De Vos P."/>
            <person name="Vandamme P."/>
            <person name="Eisen J.A."/>
            <person name="Garrity G."/>
            <person name="Hugenholtz P."/>
            <person name="Kyrpides N.C."/>
        </authorList>
    </citation>
    <scope>NUCLEOTIDE SEQUENCE [LARGE SCALE GENOMIC DNA]</scope>
    <source>
        <strain evidence="2 3">CGMCC 1.10115</strain>
    </source>
</reference>
<evidence type="ECO:0000313" key="3">
    <source>
        <dbReference type="Proteomes" id="UP000318667"/>
    </source>
</evidence>
<dbReference type="Gene3D" id="3.40.630.30">
    <property type="match status" value="1"/>
</dbReference>
<dbReference type="AlphaFoldDB" id="A0A562JTI4"/>
<keyword evidence="3" id="KW-1185">Reference proteome</keyword>
<dbReference type="GO" id="GO:0016747">
    <property type="term" value="F:acyltransferase activity, transferring groups other than amino-acyl groups"/>
    <property type="evidence" value="ECO:0007669"/>
    <property type="project" value="InterPro"/>
</dbReference>
<dbReference type="InterPro" id="IPR000182">
    <property type="entry name" value="GNAT_dom"/>
</dbReference>
<sequence length="146" mass="16706">MEIRFKEITYQNWEECIGLQVADHQKGFMASNLYSIAEVQFLPGFKAMGIYYTDVMIGFIMFGLDPDDGNYWIYRFMIDEKFQGKGYGKQALIQAAAMISNNPGCQEIYVGYHQDNIAADQLYKSTGFTDKGIAPWGERLASYIKM</sequence>
<comment type="caution">
    <text evidence="2">The sequence shown here is derived from an EMBL/GenBank/DDBJ whole genome shotgun (WGS) entry which is preliminary data.</text>
</comment>
<name>A0A562JTI4_9BACI</name>
<protein>
    <submittedName>
        <fullName evidence="2">Diamine N-acetyltransferase</fullName>
    </submittedName>
</protein>
<proteinExistence type="predicted"/>
<gene>
    <name evidence="2" type="ORF">IQ19_02472</name>
</gene>
<dbReference type="PROSITE" id="PS51186">
    <property type="entry name" value="GNAT"/>
    <property type="match status" value="1"/>
</dbReference>
<dbReference type="Pfam" id="PF00583">
    <property type="entry name" value="Acetyltransf_1"/>
    <property type="match status" value="1"/>
</dbReference>
<dbReference type="RefSeq" id="WP_242020973.1">
    <property type="nucleotide sequence ID" value="NZ_CBCSDC010000017.1"/>
</dbReference>
<organism evidence="2 3">
    <name type="scientific">Cytobacillus oceanisediminis</name>
    <dbReference type="NCBI Taxonomy" id="665099"/>
    <lineage>
        <taxon>Bacteria</taxon>
        <taxon>Bacillati</taxon>
        <taxon>Bacillota</taxon>
        <taxon>Bacilli</taxon>
        <taxon>Bacillales</taxon>
        <taxon>Bacillaceae</taxon>
        <taxon>Cytobacillus</taxon>
    </lineage>
</organism>
<keyword evidence="2" id="KW-0808">Transferase</keyword>
<dbReference type="InterPro" id="IPR016181">
    <property type="entry name" value="Acyl_CoA_acyltransferase"/>
</dbReference>
<dbReference type="Proteomes" id="UP000318667">
    <property type="component" value="Unassembled WGS sequence"/>
</dbReference>
<dbReference type="EMBL" id="VLKI01000006">
    <property type="protein sequence ID" value="TWH86451.1"/>
    <property type="molecule type" value="Genomic_DNA"/>
</dbReference>
<dbReference type="CDD" id="cd04301">
    <property type="entry name" value="NAT_SF"/>
    <property type="match status" value="1"/>
</dbReference>